<dbReference type="InterPro" id="IPR050361">
    <property type="entry name" value="MPP/UQCRC_Complex"/>
</dbReference>
<protein>
    <submittedName>
        <fullName evidence="2">Putative Zn-dependent peptidase</fullName>
    </submittedName>
</protein>
<dbReference type="EMBL" id="SLXV01000003">
    <property type="protein sequence ID" value="TCP70277.1"/>
    <property type="molecule type" value="Genomic_DNA"/>
</dbReference>
<dbReference type="NCBIfam" id="NF047422">
    <property type="entry name" value="YfmF_fam"/>
    <property type="match status" value="1"/>
</dbReference>
<dbReference type="PANTHER" id="PTHR11851">
    <property type="entry name" value="METALLOPROTEASE"/>
    <property type="match status" value="1"/>
</dbReference>
<comment type="caution">
    <text evidence="2">The sequence shown here is derived from an EMBL/GenBank/DDBJ whole genome shotgun (WGS) entry which is preliminary data.</text>
</comment>
<dbReference type="GO" id="GO:0046872">
    <property type="term" value="F:metal ion binding"/>
    <property type="evidence" value="ECO:0007669"/>
    <property type="project" value="InterPro"/>
</dbReference>
<dbReference type="Gene3D" id="3.30.830.10">
    <property type="entry name" value="Metalloenzyme, LuxS/M16 peptidase-like"/>
    <property type="match status" value="2"/>
</dbReference>
<gene>
    <name evidence="2" type="ORF">EDD57_10393</name>
</gene>
<dbReference type="InterPro" id="IPR011249">
    <property type="entry name" value="Metalloenz_LuxS/M16"/>
</dbReference>
<dbReference type="PANTHER" id="PTHR11851:SF186">
    <property type="entry name" value="INACTIVE METALLOPROTEASE YMFF-RELATED"/>
    <property type="match status" value="1"/>
</dbReference>
<sequence>MDNVKIATHEFGDTHLHLWKTDKFKTTSIMLKINSPLSEETVTARALIPEILQSGTRDYPNRTMIKQKLDDMYGAVLMTDIQKNGDQHVITFRIDVASERFLLNKVSLLQEALLLLHKIVMNPCLENGTFVEEIVEQEKQALRQRIQSIYDNKMAYAAVRMMEELFAEEMYRLPEYGRVEDLDELNPKAIHHVYKQMLQHDRMDLFIVGSFDEGSIKEIVSSLYGGNRSVQEQQVVRTWEKSVGAKVVFDKREVKQGELCMGYRTYTTFLDDDYIAMRVANCMFGGSPLSKLFRNVREKHSLAYFVGSKLEAHKGVLTMTAGIEFDTYDQTVDIIKKQVEAMQQGDFTERDLEQAKGWLINQLYGSIDTSLGVIELAYPEIVEKRRLSVLDRVKKMSCVTKEDVIRAANKWELDTIYFLTGGGGQNEEAGLCTVR</sequence>
<dbReference type="OrthoDB" id="9762085at2"/>
<dbReference type="Proteomes" id="UP000294746">
    <property type="component" value="Unassembled WGS sequence"/>
</dbReference>
<reference evidence="2 3" key="1">
    <citation type="submission" date="2019-03" db="EMBL/GenBank/DDBJ databases">
        <title>Genomic Encyclopedia of Type Strains, Phase IV (KMG-IV): sequencing the most valuable type-strain genomes for metagenomic binning, comparative biology and taxonomic classification.</title>
        <authorList>
            <person name="Goeker M."/>
        </authorList>
    </citation>
    <scope>NUCLEOTIDE SEQUENCE [LARGE SCALE GENOMIC DNA]</scope>
    <source>
        <strain evidence="2 3">DSM 46831</strain>
    </source>
</reference>
<evidence type="ECO:0000259" key="1">
    <source>
        <dbReference type="Pfam" id="PF05193"/>
    </source>
</evidence>
<dbReference type="InterPro" id="IPR007863">
    <property type="entry name" value="Peptidase_M16_C"/>
</dbReference>
<keyword evidence="3" id="KW-1185">Reference proteome</keyword>
<dbReference type="Pfam" id="PF05193">
    <property type="entry name" value="Peptidase_M16_C"/>
    <property type="match status" value="1"/>
</dbReference>
<evidence type="ECO:0000313" key="2">
    <source>
        <dbReference type="EMBL" id="TCP70277.1"/>
    </source>
</evidence>
<name>A0A4R2RZC4_9BACL</name>
<accession>A0A4R2RZC4</accession>
<evidence type="ECO:0000313" key="3">
    <source>
        <dbReference type="Proteomes" id="UP000294746"/>
    </source>
</evidence>
<organism evidence="2 3">
    <name type="scientific">Baia soyae</name>
    <dbReference type="NCBI Taxonomy" id="1544746"/>
    <lineage>
        <taxon>Bacteria</taxon>
        <taxon>Bacillati</taxon>
        <taxon>Bacillota</taxon>
        <taxon>Bacilli</taxon>
        <taxon>Bacillales</taxon>
        <taxon>Thermoactinomycetaceae</taxon>
        <taxon>Baia</taxon>
    </lineage>
</organism>
<dbReference type="SUPFAM" id="SSF63411">
    <property type="entry name" value="LuxS/MPP-like metallohydrolase"/>
    <property type="match status" value="2"/>
</dbReference>
<proteinExistence type="predicted"/>
<dbReference type="AlphaFoldDB" id="A0A4R2RZC4"/>
<feature type="domain" description="Peptidase M16 C-terminal" evidence="1">
    <location>
        <begin position="185"/>
        <end position="356"/>
    </location>
</feature>
<dbReference type="RefSeq" id="WP_131847798.1">
    <property type="nucleotide sequence ID" value="NZ_SLXV01000003.1"/>
</dbReference>